<dbReference type="PANTHER" id="PTHR30024:SF47">
    <property type="entry name" value="TAURINE-BINDING PERIPLASMIC PROTEIN"/>
    <property type="match status" value="1"/>
</dbReference>
<evidence type="ECO:0000256" key="1">
    <source>
        <dbReference type="ARBA" id="ARBA00004418"/>
    </source>
</evidence>
<dbReference type="SUPFAM" id="SSF53850">
    <property type="entry name" value="Periplasmic binding protein-like II"/>
    <property type="match status" value="1"/>
</dbReference>
<comment type="similarity">
    <text evidence="2">Belongs to the bacterial solute-binding protein SsuA/TauA family.</text>
</comment>
<gene>
    <name evidence="5" type="ORF">AB1Y20_022865</name>
</gene>
<dbReference type="InterPro" id="IPR054364">
    <property type="entry name" value="Ca3427-like_PBP2"/>
</dbReference>
<evidence type="ECO:0000256" key="3">
    <source>
        <dbReference type="ARBA" id="ARBA00022729"/>
    </source>
</evidence>
<dbReference type="AlphaFoldDB" id="A0AB34JFF3"/>
<dbReference type="Pfam" id="PF22384">
    <property type="entry name" value="PBP2_Ca3427_like"/>
    <property type="match status" value="1"/>
</dbReference>
<evidence type="ECO:0000259" key="4">
    <source>
        <dbReference type="Pfam" id="PF22384"/>
    </source>
</evidence>
<name>A0AB34JFF3_PRYPA</name>
<dbReference type="PANTHER" id="PTHR30024">
    <property type="entry name" value="ALIPHATIC SULFONATES-BINDING PROTEIN-RELATED"/>
    <property type="match status" value="1"/>
</dbReference>
<protein>
    <recommendedName>
        <fullName evidence="4">Ca3427-like PBP 2 domain-containing protein</fullName>
    </recommendedName>
</protein>
<organism evidence="5 6">
    <name type="scientific">Prymnesium parvum</name>
    <name type="common">Toxic golden alga</name>
    <dbReference type="NCBI Taxonomy" id="97485"/>
    <lineage>
        <taxon>Eukaryota</taxon>
        <taxon>Haptista</taxon>
        <taxon>Haptophyta</taxon>
        <taxon>Prymnesiophyceae</taxon>
        <taxon>Prymnesiales</taxon>
        <taxon>Prymnesiaceae</taxon>
        <taxon>Prymnesium</taxon>
    </lineage>
</organism>
<accession>A0AB34JFF3</accession>
<evidence type="ECO:0000313" key="5">
    <source>
        <dbReference type="EMBL" id="KAL1519339.1"/>
    </source>
</evidence>
<dbReference type="EMBL" id="JBGBPQ010000009">
    <property type="protein sequence ID" value="KAL1519339.1"/>
    <property type="molecule type" value="Genomic_DNA"/>
</dbReference>
<proteinExistence type="inferred from homology"/>
<evidence type="ECO:0000313" key="6">
    <source>
        <dbReference type="Proteomes" id="UP001515480"/>
    </source>
</evidence>
<dbReference type="Gene3D" id="3.40.190.10">
    <property type="entry name" value="Periplasmic binding protein-like II"/>
    <property type="match status" value="2"/>
</dbReference>
<reference evidence="5 6" key="1">
    <citation type="journal article" date="2024" name="Science">
        <title>Giant polyketide synthase enzymes in the biosynthesis of giant marine polyether toxins.</title>
        <authorList>
            <person name="Fallon T.R."/>
            <person name="Shende V.V."/>
            <person name="Wierzbicki I.H."/>
            <person name="Pendleton A.L."/>
            <person name="Watervoot N.F."/>
            <person name="Auber R.P."/>
            <person name="Gonzalez D.J."/>
            <person name="Wisecaver J.H."/>
            <person name="Moore B.S."/>
        </authorList>
    </citation>
    <scope>NUCLEOTIDE SEQUENCE [LARGE SCALE GENOMIC DNA]</scope>
    <source>
        <strain evidence="5 6">12B1</strain>
    </source>
</reference>
<comment type="subcellular location">
    <subcellularLocation>
        <location evidence="1">Periplasm</location>
    </subcellularLocation>
</comment>
<comment type="caution">
    <text evidence="5">The sequence shown here is derived from an EMBL/GenBank/DDBJ whole genome shotgun (WGS) entry which is preliminary data.</text>
</comment>
<feature type="domain" description="Ca3427-like PBP 2" evidence="4">
    <location>
        <begin position="109"/>
        <end position="198"/>
    </location>
</feature>
<dbReference type="CDD" id="cd13637">
    <property type="entry name" value="PBP2_Ca3427_like"/>
    <property type="match status" value="1"/>
</dbReference>
<keyword evidence="6" id="KW-1185">Reference proteome</keyword>
<keyword evidence="3" id="KW-0732">Signal</keyword>
<evidence type="ECO:0000256" key="2">
    <source>
        <dbReference type="ARBA" id="ARBA00010742"/>
    </source>
</evidence>
<dbReference type="Proteomes" id="UP001515480">
    <property type="component" value="Unassembled WGS sequence"/>
</dbReference>
<sequence length="309" mass="33920">MSQFRAAGSALLRAAGENLKRIRVGGVPEHFNTPWHTAIAAGLFEEASLQIDWSTYPGGTGAMAQALREDEIDVAVILTEGIVADIHRGNPSKLIGTYVSSPLIWGVHVASGSKWREVSELQHATYAVSRLGSGSHLMAKIHAQKLGWDPETLKFAIVKDLQGARKALGNGTADVFLWEKYTTKELVDSREWRRIGEVPTPWSCFSLAATDKVLEEHSESLVTMLSILEKEAHDLRASANACETIAAMYGLQERDVAEWIKDVSWSCRPVVCHKMLEQVMQSLVSAGVLDPASLKRPHELVAELAKDVE</sequence>